<feature type="transmembrane region" description="Helical" evidence="7">
    <location>
        <begin position="78"/>
        <end position="96"/>
    </location>
</feature>
<feature type="transmembrane region" description="Helical" evidence="7">
    <location>
        <begin position="108"/>
        <end position="125"/>
    </location>
</feature>
<dbReference type="KEGG" id="sbae:DSM104329_05039"/>
<feature type="transmembrane region" description="Helical" evidence="7">
    <location>
        <begin position="324"/>
        <end position="344"/>
    </location>
</feature>
<protein>
    <submittedName>
        <fullName evidence="9">Multidrug resistance protein Stp</fullName>
    </submittedName>
</protein>
<feature type="domain" description="Major facilitator superfamily (MFS) profile" evidence="8">
    <location>
        <begin position="9"/>
        <end position="462"/>
    </location>
</feature>
<keyword evidence="2" id="KW-0813">Transport</keyword>
<evidence type="ECO:0000313" key="9">
    <source>
        <dbReference type="EMBL" id="UGS38609.1"/>
    </source>
</evidence>
<dbReference type="Pfam" id="PF07690">
    <property type="entry name" value="MFS_1"/>
    <property type="match status" value="1"/>
</dbReference>
<dbReference type="Proteomes" id="UP001162834">
    <property type="component" value="Chromosome"/>
</dbReference>
<evidence type="ECO:0000256" key="2">
    <source>
        <dbReference type="ARBA" id="ARBA00022448"/>
    </source>
</evidence>
<comment type="subcellular location">
    <subcellularLocation>
        <location evidence="1">Cell membrane</location>
        <topology evidence="1">Multi-pass membrane protein</topology>
    </subcellularLocation>
</comment>
<dbReference type="PANTHER" id="PTHR42718">
    <property type="entry name" value="MAJOR FACILITATOR SUPERFAMILY MULTIDRUG TRANSPORTER MFSC"/>
    <property type="match status" value="1"/>
</dbReference>
<dbReference type="PANTHER" id="PTHR42718:SF42">
    <property type="entry name" value="EXPORT PROTEIN"/>
    <property type="match status" value="1"/>
</dbReference>
<dbReference type="InterPro" id="IPR004638">
    <property type="entry name" value="EmrB-like"/>
</dbReference>
<feature type="transmembrane region" description="Helical" evidence="7">
    <location>
        <begin position="194"/>
        <end position="214"/>
    </location>
</feature>
<keyword evidence="10" id="KW-1185">Reference proteome</keyword>
<dbReference type="PROSITE" id="PS50850">
    <property type="entry name" value="MFS"/>
    <property type="match status" value="1"/>
</dbReference>
<dbReference type="InterPro" id="IPR011701">
    <property type="entry name" value="MFS"/>
</dbReference>
<name>A0A9E7C3G4_9ACTN</name>
<feature type="transmembrane region" description="Helical" evidence="7">
    <location>
        <begin position="264"/>
        <end position="287"/>
    </location>
</feature>
<accession>A0A9E7C3G4</accession>
<reference evidence="9" key="1">
    <citation type="journal article" date="2022" name="Int. J. Syst. Evol. Microbiol.">
        <title>Pseudomonas aegrilactucae sp. nov. and Pseudomonas morbosilactucae sp. nov., pathogens causing bacterial rot of lettuce in Japan.</title>
        <authorList>
            <person name="Sawada H."/>
            <person name="Fujikawa T."/>
            <person name="Satou M."/>
        </authorList>
    </citation>
    <scope>NUCLEOTIDE SEQUENCE</scope>
    <source>
        <strain evidence="9">0166_1</strain>
    </source>
</reference>
<evidence type="ECO:0000256" key="6">
    <source>
        <dbReference type="ARBA" id="ARBA00023136"/>
    </source>
</evidence>
<evidence type="ECO:0000256" key="4">
    <source>
        <dbReference type="ARBA" id="ARBA00022692"/>
    </source>
</evidence>
<dbReference type="NCBIfam" id="TIGR00711">
    <property type="entry name" value="efflux_EmrB"/>
    <property type="match status" value="1"/>
</dbReference>
<feature type="transmembrane region" description="Helical" evidence="7">
    <location>
        <begin position="220"/>
        <end position="243"/>
    </location>
</feature>
<organism evidence="9 10">
    <name type="scientific">Capillimicrobium parvum</name>
    <dbReference type="NCBI Taxonomy" id="2884022"/>
    <lineage>
        <taxon>Bacteria</taxon>
        <taxon>Bacillati</taxon>
        <taxon>Actinomycetota</taxon>
        <taxon>Thermoleophilia</taxon>
        <taxon>Solirubrobacterales</taxon>
        <taxon>Capillimicrobiaceae</taxon>
        <taxon>Capillimicrobium</taxon>
    </lineage>
</organism>
<evidence type="ECO:0000259" key="8">
    <source>
        <dbReference type="PROSITE" id="PS50850"/>
    </source>
</evidence>
<evidence type="ECO:0000256" key="5">
    <source>
        <dbReference type="ARBA" id="ARBA00022989"/>
    </source>
</evidence>
<dbReference type="GO" id="GO:0022857">
    <property type="term" value="F:transmembrane transporter activity"/>
    <property type="evidence" value="ECO:0007669"/>
    <property type="project" value="InterPro"/>
</dbReference>
<gene>
    <name evidence="9" type="primary">stp_9</name>
    <name evidence="9" type="ORF">DSM104329_05039</name>
</gene>
<evidence type="ECO:0000256" key="3">
    <source>
        <dbReference type="ARBA" id="ARBA00022475"/>
    </source>
</evidence>
<keyword evidence="5 7" id="KW-1133">Transmembrane helix</keyword>
<dbReference type="AlphaFoldDB" id="A0A9E7C3G4"/>
<evidence type="ECO:0000256" key="1">
    <source>
        <dbReference type="ARBA" id="ARBA00004651"/>
    </source>
</evidence>
<sequence>MSPRQARLTVAAAVLGSIVVFVDSTVVNVALPAIADDLGGGLAGQQWLSGAYLLTLGALLLVGGSLGDLHGRRRMFTIGLVAFGVTSILCALAPTIETLVVARALQGAAGALLVPNTLGLIVAKFPRNERGAAIGSWTAWSGIAMVGGPLIGGLIVDSASWRWIFAINVLPVLAALAIVRQVDAEHDTPSAGRVDVVGAVLGTLGLAGPVFALIEQPQLGWGHPVIVVTLVGGLALLAAFIGYERRAPHPMLPLALFAQRNFAVGNASTLAVYGGLGASPFFLVLFLQQVGGYNALEAGLATLPVTIIMFLLSRRFGALADRWGPRLFMGAGPVVAGAGIALFARIDASADYPSQVLPAIVVFGFGLSLTVAPLTATVLGGVPESQAGMASAINNAVARIGSLLAIAAIGAVVASQLGGSGTSFASVATGTAEHAFHVAVLVTGALVAIGGVLSALGIENPKRDVCAADCPGGAVVGASREVETVHA</sequence>
<feature type="transmembrane region" description="Helical" evidence="7">
    <location>
        <begin position="162"/>
        <end position="182"/>
    </location>
</feature>
<dbReference type="Gene3D" id="1.20.1720.10">
    <property type="entry name" value="Multidrug resistance protein D"/>
    <property type="match status" value="1"/>
</dbReference>
<dbReference type="InterPro" id="IPR020846">
    <property type="entry name" value="MFS_dom"/>
</dbReference>
<feature type="transmembrane region" description="Helical" evidence="7">
    <location>
        <begin position="434"/>
        <end position="456"/>
    </location>
</feature>
<feature type="transmembrane region" description="Helical" evidence="7">
    <location>
        <begin position="137"/>
        <end position="156"/>
    </location>
</feature>
<feature type="transmembrane region" description="Helical" evidence="7">
    <location>
        <begin position="356"/>
        <end position="380"/>
    </location>
</feature>
<evidence type="ECO:0000313" key="10">
    <source>
        <dbReference type="Proteomes" id="UP001162834"/>
    </source>
</evidence>
<dbReference type="CDD" id="cd17321">
    <property type="entry name" value="MFS_MMR_MDR_like"/>
    <property type="match status" value="1"/>
</dbReference>
<feature type="transmembrane region" description="Helical" evidence="7">
    <location>
        <begin position="12"/>
        <end position="35"/>
    </location>
</feature>
<feature type="transmembrane region" description="Helical" evidence="7">
    <location>
        <begin position="293"/>
        <end position="312"/>
    </location>
</feature>
<evidence type="ECO:0000256" key="7">
    <source>
        <dbReference type="SAM" id="Phobius"/>
    </source>
</evidence>
<dbReference type="SUPFAM" id="SSF103473">
    <property type="entry name" value="MFS general substrate transporter"/>
    <property type="match status" value="1"/>
</dbReference>
<feature type="transmembrane region" description="Helical" evidence="7">
    <location>
        <begin position="47"/>
        <end position="66"/>
    </location>
</feature>
<dbReference type="EMBL" id="CP087164">
    <property type="protein sequence ID" value="UGS38609.1"/>
    <property type="molecule type" value="Genomic_DNA"/>
</dbReference>
<keyword evidence="3" id="KW-1003">Cell membrane</keyword>
<dbReference type="GO" id="GO:0005886">
    <property type="term" value="C:plasma membrane"/>
    <property type="evidence" value="ECO:0007669"/>
    <property type="project" value="UniProtKB-SubCell"/>
</dbReference>
<keyword evidence="6 7" id="KW-0472">Membrane</keyword>
<feature type="transmembrane region" description="Helical" evidence="7">
    <location>
        <begin position="392"/>
        <end position="414"/>
    </location>
</feature>
<keyword evidence="4 7" id="KW-0812">Transmembrane</keyword>
<dbReference type="RefSeq" id="WP_259312628.1">
    <property type="nucleotide sequence ID" value="NZ_CP087164.1"/>
</dbReference>
<dbReference type="InterPro" id="IPR036259">
    <property type="entry name" value="MFS_trans_sf"/>
</dbReference>
<dbReference type="Gene3D" id="1.20.1250.20">
    <property type="entry name" value="MFS general substrate transporter like domains"/>
    <property type="match status" value="1"/>
</dbReference>
<proteinExistence type="predicted"/>